<reference evidence="2 3" key="1">
    <citation type="submission" date="2019-12" db="EMBL/GenBank/DDBJ databases">
        <title>Genomic-based taxomic classification of the family Erythrobacteraceae.</title>
        <authorList>
            <person name="Xu L."/>
        </authorList>
    </citation>
    <scope>NUCLEOTIDE SEQUENCE [LARGE SCALE GENOMIC DNA]</scope>
    <source>
        <strain evidence="2 3">KCTC 52259</strain>
    </source>
</reference>
<dbReference type="PANTHER" id="PTHR43464:SF58">
    <property type="entry name" value="BLR7975 PROTEIN"/>
    <property type="match status" value="1"/>
</dbReference>
<keyword evidence="2" id="KW-0808">Transferase</keyword>
<keyword evidence="3" id="KW-1185">Reference proteome</keyword>
<dbReference type="CDD" id="cd02440">
    <property type="entry name" value="AdoMet_MTases"/>
    <property type="match status" value="1"/>
</dbReference>
<keyword evidence="2" id="KW-0489">Methyltransferase</keyword>
<dbReference type="InterPro" id="IPR013217">
    <property type="entry name" value="Methyltransf_12"/>
</dbReference>
<dbReference type="InterPro" id="IPR029063">
    <property type="entry name" value="SAM-dependent_MTases_sf"/>
</dbReference>
<dbReference type="SUPFAM" id="SSF53335">
    <property type="entry name" value="S-adenosyl-L-methionine-dependent methyltransferases"/>
    <property type="match status" value="1"/>
</dbReference>
<comment type="caution">
    <text evidence="2">The sequence shown here is derived from an EMBL/GenBank/DDBJ whole genome shotgun (WGS) entry which is preliminary data.</text>
</comment>
<evidence type="ECO:0000313" key="2">
    <source>
        <dbReference type="EMBL" id="MXP14790.1"/>
    </source>
</evidence>
<dbReference type="Pfam" id="PF08242">
    <property type="entry name" value="Methyltransf_12"/>
    <property type="match status" value="1"/>
</dbReference>
<proteinExistence type="predicted"/>
<evidence type="ECO:0000259" key="1">
    <source>
        <dbReference type="Pfam" id="PF08242"/>
    </source>
</evidence>
<gene>
    <name evidence="2" type="ORF">GRI44_08525</name>
</gene>
<feature type="domain" description="Methyltransferase type 12" evidence="1">
    <location>
        <begin position="37"/>
        <end position="131"/>
    </location>
</feature>
<organism evidence="2 3">
    <name type="scientific">Allopontixanthobacter confluentis</name>
    <dbReference type="NCBI Taxonomy" id="1849021"/>
    <lineage>
        <taxon>Bacteria</taxon>
        <taxon>Pseudomonadati</taxon>
        <taxon>Pseudomonadota</taxon>
        <taxon>Alphaproteobacteria</taxon>
        <taxon>Sphingomonadales</taxon>
        <taxon>Erythrobacteraceae</taxon>
        <taxon>Allopontixanthobacter</taxon>
    </lineage>
</organism>
<dbReference type="Gene3D" id="3.40.50.150">
    <property type="entry name" value="Vaccinia Virus protein VP39"/>
    <property type="match status" value="1"/>
</dbReference>
<dbReference type="AlphaFoldDB" id="A0A6L7GGR7"/>
<dbReference type="EMBL" id="WTYU01000002">
    <property type="protein sequence ID" value="MXP14790.1"/>
    <property type="molecule type" value="Genomic_DNA"/>
</dbReference>
<dbReference type="Proteomes" id="UP000473531">
    <property type="component" value="Unassembled WGS sequence"/>
</dbReference>
<protein>
    <submittedName>
        <fullName evidence="2">Methyltransferase domain-containing protein</fullName>
    </submittedName>
</protein>
<evidence type="ECO:0000313" key="3">
    <source>
        <dbReference type="Proteomes" id="UP000473531"/>
    </source>
</evidence>
<dbReference type="GO" id="GO:0032259">
    <property type="term" value="P:methylation"/>
    <property type="evidence" value="ECO:0007669"/>
    <property type="project" value="UniProtKB-KW"/>
</dbReference>
<name>A0A6L7GGR7_9SPHN</name>
<sequence length="212" mass="22912">MQHVGKAGVSNVPGLHDLHRMTAQLLAEAAPDVADILVVGAGGGMEIAAMGGTRPNWRFVGVDPSAEMLTLACQTTKLINERVELIEGIVDDVPVKTFDGATCLFVLHHVESSEQLRILRSIRRRLRPGSRFVFSEHAAIGVNPEVWLARSVSFSQGGGIESSEAAARAAMMHHRLSLHTPNETEAMLRDAGFCDPDIFYAAFSLRGWVATA</sequence>
<dbReference type="PANTHER" id="PTHR43464">
    <property type="entry name" value="METHYLTRANSFERASE"/>
    <property type="match status" value="1"/>
</dbReference>
<dbReference type="GO" id="GO:0008168">
    <property type="term" value="F:methyltransferase activity"/>
    <property type="evidence" value="ECO:0007669"/>
    <property type="project" value="UniProtKB-KW"/>
</dbReference>
<accession>A0A6L7GGR7</accession>